<dbReference type="PANTHER" id="PTHR46745:SF1">
    <property type="entry name" value="TSC22 DOMAIN FAMILY PROTEIN 1"/>
    <property type="match status" value="1"/>
</dbReference>
<dbReference type="OMA" id="HGQDNSE"/>
<feature type="compositionally biased region" description="Acidic residues" evidence="1">
    <location>
        <begin position="70"/>
        <end position="87"/>
    </location>
</feature>
<organism evidence="2 3">
    <name type="scientific">Strongylocentrotus purpuratus</name>
    <name type="common">Purple sea urchin</name>
    <dbReference type="NCBI Taxonomy" id="7668"/>
    <lineage>
        <taxon>Eukaryota</taxon>
        <taxon>Metazoa</taxon>
        <taxon>Echinodermata</taxon>
        <taxon>Eleutherozoa</taxon>
        <taxon>Echinozoa</taxon>
        <taxon>Echinoidea</taxon>
        <taxon>Euechinoidea</taxon>
        <taxon>Echinacea</taxon>
        <taxon>Camarodonta</taxon>
        <taxon>Echinidea</taxon>
        <taxon>Strongylocentrotidae</taxon>
        <taxon>Strongylocentrotus</taxon>
    </lineage>
</organism>
<dbReference type="GeneID" id="115922590"/>
<evidence type="ECO:0000313" key="3">
    <source>
        <dbReference type="Proteomes" id="UP000007110"/>
    </source>
</evidence>
<sequence length="298" mass="32037">MANPEVGGVNRTIEDGNAVVNSGSGANKQDPDPTSDTEQNVNVDMTNQRSGSKKKACFQITSVSKRNDTENDQDGNMDDPDSNDELDESRADEFSSSELVDSFNVSKNSIHDVDPSVDDGGNSKSKTNSAVSSSMPASASAEEQSSNSNNVTSNANQANGNGPHRFKVVKVATEPIRKGRWTCRDFPTETAKSQTTPEGLRNQDSNKETLVHSGNSSAASSVHYIHGQDNSENPLLQVDESGKPTELSRKFSTNSLKDMRNHSDTGIDNDQKDDRLGLDQLKDGLLEHASESTEGDDG</sequence>
<proteinExistence type="predicted"/>
<dbReference type="InParanoid" id="A0A7M7NK05"/>
<dbReference type="AlphaFoldDB" id="A0A7M7NK05"/>
<protein>
    <submittedName>
        <fullName evidence="2">Uncharacterized protein</fullName>
    </submittedName>
</protein>
<dbReference type="PANTHER" id="PTHR46745">
    <property type="entry name" value="TSC22 DOMAIN FAMILY PROTEIN 1"/>
    <property type="match status" value="1"/>
</dbReference>
<accession>A0A7M7NK05</accession>
<dbReference type="EnsemblMetazoa" id="XM_030981730">
    <property type="protein sequence ID" value="XP_030837590"/>
    <property type="gene ID" value="LOC115922590"/>
</dbReference>
<feature type="compositionally biased region" description="Polar residues" evidence="1">
    <location>
        <begin position="94"/>
        <end position="108"/>
    </location>
</feature>
<evidence type="ECO:0000313" key="2">
    <source>
        <dbReference type="EnsemblMetazoa" id="XP_030837590"/>
    </source>
</evidence>
<reference evidence="2" key="2">
    <citation type="submission" date="2021-01" db="UniProtKB">
        <authorList>
            <consortium name="EnsemblMetazoa"/>
        </authorList>
    </citation>
    <scope>IDENTIFICATION</scope>
</reference>
<feature type="compositionally biased region" description="Polar residues" evidence="1">
    <location>
        <begin position="19"/>
        <end position="50"/>
    </location>
</feature>
<keyword evidence="3" id="KW-1185">Reference proteome</keyword>
<feature type="compositionally biased region" description="Basic and acidic residues" evidence="1">
    <location>
        <begin position="257"/>
        <end position="291"/>
    </location>
</feature>
<name>A0A7M7NK05_STRPU</name>
<dbReference type="OrthoDB" id="10064551at2759"/>
<dbReference type="KEGG" id="spu:115922590"/>
<feature type="compositionally biased region" description="Low complexity" evidence="1">
    <location>
        <begin position="122"/>
        <end position="161"/>
    </location>
</feature>
<dbReference type="Proteomes" id="UP000007110">
    <property type="component" value="Unassembled WGS sequence"/>
</dbReference>
<evidence type="ECO:0000256" key="1">
    <source>
        <dbReference type="SAM" id="MobiDB-lite"/>
    </source>
</evidence>
<reference evidence="3" key="1">
    <citation type="submission" date="2015-02" db="EMBL/GenBank/DDBJ databases">
        <title>Genome sequencing for Strongylocentrotus purpuratus.</title>
        <authorList>
            <person name="Murali S."/>
            <person name="Liu Y."/>
            <person name="Vee V."/>
            <person name="English A."/>
            <person name="Wang M."/>
            <person name="Skinner E."/>
            <person name="Han Y."/>
            <person name="Muzny D.M."/>
            <person name="Worley K.C."/>
            <person name="Gibbs R.A."/>
        </authorList>
    </citation>
    <scope>NUCLEOTIDE SEQUENCE</scope>
</reference>
<dbReference type="RefSeq" id="XP_030837590.1">
    <property type="nucleotide sequence ID" value="XM_030981730.1"/>
</dbReference>
<feature type="region of interest" description="Disordered" evidence="1">
    <location>
        <begin position="1"/>
        <end position="298"/>
    </location>
</feature>
<feature type="compositionally biased region" description="Basic and acidic residues" evidence="1">
    <location>
        <begin position="240"/>
        <end position="249"/>
    </location>
</feature>